<dbReference type="Proteomes" id="UP001176940">
    <property type="component" value="Unassembled WGS sequence"/>
</dbReference>
<evidence type="ECO:0000256" key="2">
    <source>
        <dbReference type="ARBA" id="ARBA00022679"/>
    </source>
</evidence>
<comment type="similarity">
    <text evidence="7">Belongs to the DHHC palmitoyltransferase family.</text>
</comment>
<evidence type="ECO:0000259" key="8">
    <source>
        <dbReference type="Pfam" id="PF01529"/>
    </source>
</evidence>
<evidence type="ECO:0000256" key="7">
    <source>
        <dbReference type="RuleBase" id="RU079119"/>
    </source>
</evidence>
<keyword evidence="4 7" id="KW-1133">Transmembrane helix</keyword>
<dbReference type="InterPro" id="IPR039859">
    <property type="entry name" value="PFA4/ZDH16/20/ERF2-like"/>
</dbReference>
<comment type="domain">
    <text evidence="7">The DHHC domain is required for palmitoyltransferase activity.</text>
</comment>
<sequence>MIKDVTDRIPKLFSSKDVHPFLLIHVGTNDTARKDLPTICKDFEELGKKVKELDAQDWRIANLVPIFKKGSKSEPGNYRPHGFMRNRSCQTNLISFYEEVSYRLDHGESLDVVYLDFSKAFDTVPHKRYFSMPCPRLDPAQVLPVIITCVLVSSVTLEVFYLILATPGGAQLPLLGAASYLLFNVVGNMVKFVQSNSTIKGVFLERGSLGQGWLYCYGCQTHIPPRCHHCYNCNVCVLRRDHHCTLLGTCVGYSNYRYFFCALLNGLLALLLATVLNAEIFMNLLHQGFSFHSLFLLLLPWMMFITGHVSGSAFVFAFIADTCVVGFLFCLAFFVLHCFILYRGSTTKEWFSGNDRDYDQGWKKNARKFLGERWYLVWLSPWLQSRLPGDGIHFEPRDPSSTGSSKNVDQ</sequence>
<keyword evidence="5 7" id="KW-0472">Membrane</keyword>
<feature type="transmembrane region" description="Helical" evidence="7">
    <location>
        <begin position="313"/>
        <end position="342"/>
    </location>
</feature>
<feature type="transmembrane region" description="Helical" evidence="7">
    <location>
        <begin position="142"/>
        <end position="164"/>
    </location>
</feature>
<evidence type="ECO:0000256" key="3">
    <source>
        <dbReference type="ARBA" id="ARBA00022692"/>
    </source>
</evidence>
<dbReference type="EC" id="2.3.1.225" evidence="7"/>
<comment type="catalytic activity">
    <reaction evidence="7">
        <text>L-cysteinyl-[protein] + hexadecanoyl-CoA = S-hexadecanoyl-L-cysteinyl-[protein] + CoA</text>
        <dbReference type="Rhea" id="RHEA:36683"/>
        <dbReference type="Rhea" id="RHEA-COMP:10131"/>
        <dbReference type="Rhea" id="RHEA-COMP:11032"/>
        <dbReference type="ChEBI" id="CHEBI:29950"/>
        <dbReference type="ChEBI" id="CHEBI:57287"/>
        <dbReference type="ChEBI" id="CHEBI:57379"/>
        <dbReference type="ChEBI" id="CHEBI:74151"/>
        <dbReference type="EC" id="2.3.1.225"/>
    </reaction>
</comment>
<keyword evidence="2 7" id="KW-0808">Transferase</keyword>
<dbReference type="PROSITE" id="PS50216">
    <property type="entry name" value="DHHC"/>
    <property type="match status" value="1"/>
</dbReference>
<protein>
    <recommendedName>
        <fullName evidence="7">Palmitoyltransferase</fullName>
        <ecNumber evidence="7">2.3.1.225</ecNumber>
    </recommendedName>
</protein>
<dbReference type="PANTHER" id="PTHR12246">
    <property type="entry name" value="PALMITOYLTRANSFERASE ZDHHC16"/>
    <property type="match status" value="1"/>
</dbReference>
<evidence type="ECO:0000256" key="5">
    <source>
        <dbReference type="ARBA" id="ARBA00023136"/>
    </source>
</evidence>
<name>A0ABN9L5T1_9NEOB</name>
<evidence type="ECO:0000313" key="9">
    <source>
        <dbReference type="EMBL" id="CAJ0934026.1"/>
    </source>
</evidence>
<dbReference type="EMBL" id="CAUEEQ010009994">
    <property type="protein sequence ID" value="CAJ0934026.1"/>
    <property type="molecule type" value="Genomic_DNA"/>
</dbReference>
<dbReference type="Pfam" id="PF01529">
    <property type="entry name" value="DHHC"/>
    <property type="match status" value="1"/>
</dbReference>
<evidence type="ECO:0000256" key="6">
    <source>
        <dbReference type="ARBA" id="ARBA00023315"/>
    </source>
</evidence>
<gene>
    <name evidence="9" type="ORF">RIMI_LOCUS5751231</name>
</gene>
<comment type="caution">
    <text evidence="9">The sequence shown here is derived from an EMBL/GenBank/DDBJ whole genome shotgun (WGS) entry which is preliminary data.</text>
</comment>
<keyword evidence="3 7" id="KW-0812">Transmembrane</keyword>
<feature type="transmembrane region" description="Helical" evidence="7">
    <location>
        <begin position="256"/>
        <end position="276"/>
    </location>
</feature>
<proteinExistence type="inferred from homology"/>
<reference evidence="9" key="1">
    <citation type="submission" date="2023-07" db="EMBL/GenBank/DDBJ databases">
        <authorList>
            <person name="Stuckert A."/>
        </authorList>
    </citation>
    <scope>NUCLEOTIDE SEQUENCE</scope>
</reference>
<accession>A0ABN9L5T1</accession>
<evidence type="ECO:0000313" key="10">
    <source>
        <dbReference type="Proteomes" id="UP001176940"/>
    </source>
</evidence>
<feature type="domain" description="Palmitoyltransferase DHHC" evidence="8">
    <location>
        <begin position="214"/>
        <end position="352"/>
    </location>
</feature>
<dbReference type="Gene3D" id="3.40.50.12690">
    <property type="match status" value="1"/>
</dbReference>
<dbReference type="InterPro" id="IPR001594">
    <property type="entry name" value="Palmitoyltrfase_DHHC"/>
</dbReference>
<comment type="subcellular location">
    <subcellularLocation>
        <location evidence="1">Membrane</location>
        <topology evidence="1">Multi-pass membrane protein</topology>
    </subcellularLocation>
</comment>
<keyword evidence="6 7" id="KW-0012">Acyltransferase</keyword>
<evidence type="ECO:0000256" key="1">
    <source>
        <dbReference type="ARBA" id="ARBA00004141"/>
    </source>
</evidence>
<evidence type="ECO:0000256" key="4">
    <source>
        <dbReference type="ARBA" id="ARBA00022989"/>
    </source>
</evidence>
<keyword evidence="10" id="KW-1185">Reference proteome</keyword>
<organism evidence="9 10">
    <name type="scientific">Ranitomeya imitator</name>
    <name type="common">mimic poison frog</name>
    <dbReference type="NCBI Taxonomy" id="111125"/>
    <lineage>
        <taxon>Eukaryota</taxon>
        <taxon>Metazoa</taxon>
        <taxon>Chordata</taxon>
        <taxon>Craniata</taxon>
        <taxon>Vertebrata</taxon>
        <taxon>Euteleostomi</taxon>
        <taxon>Amphibia</taxon>
        <taxon>Batrachia</taxon>
        <taxon>Anura</taxon>
        <taxon>Neobatrachia</taxon>
        <taxon>Hyloidea</taxon>
        <taxon>Dendrobatidae</taxon>
        <taxon>Dendrobatinae</taxon>
        <taxon>Ranitomeya</taxon>
    </lineage>
</organism>